<accession>A0ABU2MU59</accession>
<dbReference type="Gene3D" id="1.10.10.10">
    <property type="entry name" value="Winged helix-like DNA-binding domain superfamily/Winged helix DNA-binding domain"/>
    <property type="match status" value="1"/>
</dbReference>
<keyword evidence="2" id="KW-0238">DNA-binding</keyword>
<dbReference type="EMBL" id="JAVREL010000013">
    <property type="protein sequence ID" value="MDT0345183.1"/>
    <property type="molecule type" value="Genomic_DNA"/>
</dbReference>
<feature type="region of interest" description="Disordered" evidence="4">
    <location>
        <begin position="1"/>
        <end position="30"/>
    </location>
</feature>
<dbReference type="SUPFAM" id="SSF46894">
    <property type="entry name" value="C-terminal effector domain of the bipartite response regulators"/>
    <property type="match status" value="1"/>
</dbReference>
<dbReference type="PROSITE" id="PS00622">
    <property type="entry name" value="HTH_LUXR_1"/>
    <property type="match status" value="1"/>
</dbReference>
<reference evidence="7" key="1">
    <citation type="submission" date="2023-07" db="EMBL/GenBank/DDBJ databases">
        <title>30 novel species of actinomycetes from the DSMZ collection.</title>
        <authorList>
            <person name="Nouioui I."/>
        </authorList>
    </citation>
    <scope>NUCLEOTIDE SEQUENCE [LARGE SCALE GENOMIC DNA]</scope>
    <source>
        <strain evidence="7">DSM 44938</strain>
    </source>
</reference>
<feature type="domain" description="HTH luxR-type" evidence="5">
    <location>
        <begin position="211"/>
        <end position="275"/>
    </location>
</feature>
<keyword evidence="3" id="KW-0804">Transcription</keyword>
<dbReference type="Proteomes" id="UP001183246">
    <property type="component" value="Unassembled WGS sequence"/>
</dbReference>
<evidence type="ECO:0000313" key="6">
    <source>
        <dbReference type="EMBL" id="MDT0345183.1"/>
    </source>
</evidence>
<evidence type="ECO:0000256" key="4">
    <source>
        <dbReference type="SAM" id="MobiDB-lite"/>
    </source>
</evidence>
<proteinExistence type="predicted"/>
<dbReference type="Pfam" id="PF00196">
    <property type="entry name" value="GerE"/>
    <property type="match status" value="1"/>
</dbReference>
<protein>
    <submittedName>
        <fullName evidence="6">Helix-turn-helix transcriptional regulator</fullName>
    </submittedName>
</protein>
<evidence type="ECO:0000256" key="2">
    <source>
        <dbReference type="ARBA" id="ARBA00023125"/>
    </source>
</evidence>
<dbReference type="InterPro" id="IPR000792">
    <property type="entry name" value="Tscrpt_reg_LuxR_C"/>
</dbReference>
<gene>
    <name evidence="6" type="ORF">RM590_21625</name>
</gene>
<keyword evidence="7" id="KW-1185">Reference proteome</keyword>
<evidence type="ECO:0000313" key="7">
    <source>
        <dbReference type="Proteomes" id="UP001183246"/>
    </source>
</evidence>
<comment type="caution">
    <text evidence="6">The sequence shown here is derived from an EMBL/GenBank/DDBJ whole genome shotgun (WGS) entry which is preliminary data.</text>
</comment>
<dbReference type="RefSeq" id="WP_311706315.1">
    <property type="nucleotide sequence ID" value="NZ_JAVREL010000013.1"/>
</dbReference>
<organism evidence="6 7">
    <name type="scientific">Streptomyces litchfieldiae</name>
    <dbReference type="NCBI Taxonomy" id="3075543"/>
    <lineage>
        <taxon>Bacteria</taxon>
        <taxon>Bacillati</taxon>
        <taxon>Actinomycetota</taxon>
        <taxon>Actinomycetes</taxon>
        <taxon>Kitasatosporales</taxon>
        <taxon>Streptomycetaceae</taxon>
        <taxon>Streptomyces</taxon>
    </lineage>
</organism>
<dbReference type="InterPro" id="IPR016032">
    <property type="entry name" value="Sig_transdc_resp-reg_C-effctor"/>
</dbReference>
<sequence>MTSAPRPRAAAHAVVSVPGTPRRLPDGEPLPPEDYRRLFGVFEAVDRAPDLAAFRERLLRALEEWFGYSTIAVLHGPTVGDALLDGRGIKSGYSRAFLDEYARRWIGADPFMTGHAHRLLAERGVVTLRELRPESVPEQREYVELFLRPNGIHDKVSMIIDAGAEGCFYVGVVVRGAQVVGARDVAVMRALRRQLAPTAEAVLAADRATAAACRDLGLTAREREVAALAAQGMTNQQIAGRLFIGVGTVKKHLTRALAKTGAASRTQLAVRWRQL</sequence>
<dbReference type="InterPro" id="IPR036388">
    <property type="entry name" value="WH-like_DNA-bd_sf"/>
</dbReference>
<evidence type="ECO:0000256" key="1">
    <source>
        <dbReference type="ARBA" id="ARBA00023015"/>
    </source>
</evidence>
<dbReference type="PROSITE" id="PS50043">
    <property type="entry name" value="HTH_LUXR_2"/>
    <property type="match status" value="1"/>
</dbReference>
<dbReference type="CDD" id="cd06170">
    <property type="entry name" value="LuxR_C_like"/>
    <property type="match status" value="1"/>
</dbReference>
<dbReference type="SMART" id="SM00421">
    <property type="entry name" value="HTH_LUXR"/>
    <property type="match status" value="1"/>
</dbReference>
<name>A0ABU2MU59_9ACTN</name>
<dbReference type="PANTHER" id="PTHR44688">
    <property type="entry name" value="DNA-BINDING TRANSCRIPTIONAL ACTIVATOR DEVR_DOSR"/>
    <property type="match status" value="1"/>
</dbReference>
<feature type="compositionally biased region" description="Low complexity" evidence="4">
    <location>
        <begin position="1"/>
        <end position="18"/>
    </location>
</feature>
<evidence type="ECO:0000256" key="3">
    <source>
        <dbReference type="ARBA" id="ARBA00023163"/>
    </source>
</evidence>
<evidence type="ECO:0000259" key="5">
    <source>
        <dbReference type="PROSITE" id="PS50043"/>
    </source>
</evidence>
<keyword evidence="1" id="KW-0805">Transcription regulation</keyword>
<dbReference type="PRINTS" id="PR00038">
    <property type="entry name" value="HTHLUXR"/>
</dbReference>
<dbReference type="PANTHER" id="PTHR44688:SF16">
    <property type="entry name" value="DNA-BINDING TRANSCRIPTIONAL ACTIVATOR DEVR_DOSR"/>
    <property type="match status" value="1"/>
</dbReference>